<accession>A0A2H3CWM5</accession>
<dbReference type="EMBL" id="KZ293705">
    <property type="protein sequence ID" value="PBK83592.1"/>
    <property type="molecule type" value="Genomic_DNA"/>
</dbReference>
<evidence type="ECO:0000313" key="1">
    <source>
        <dbReference type="EMBL" id="PBK83592.1"/>
    </source>
</evidence>
<proteinExistence type="predicted"/>
<name>A0A2H3CWM5_ARMGA</name>
<dbReference type="Proteomes" id="UP000217790">
    <property type="component" value="Unassembled WGS sequence"/>
</dbReference>
<organism evidence="1 2">
    <name type="scientific">Armillaria gallica</name>
    <name type="common">Bulbous honey fungus</name>
    <name type="synonym">Armillaria bulbosa</name>
    <dbReference type="NCBI Taxonomy" id="47427"/>
    <lineage>
        <taxon>Eukaryota</taxon>
        <taxon>Fungi</taxon>
        <taxon>Dikarya</taxon>
        <taxon>Basidiomycota</taxon>
        <taxon>Agaricomycotina</taxon>
        <taxon>Agaricomycetes</taxon>
        <taxon>Agaricomycetidae</taxon>
        <taxon>Agaricales</taxon>
        <taxon>Marasmiineae</taxon>
        <taxon>Physalacriaceae</taxon>
        <taxon>Armillaria</taxon>
    </lineage>
</organism>
<evidence type="ECO:0000313" key="2">
    <source>
        <dbReference type="Proteomes" id="UP000217790"/>
    </source>
</evidence>
<sequence length="257" mass="29084">MSTEYLHGHANYIPNEDYDPPPISIFVQTSNPPGLVHYMMMPIITPYTKSIAYTVEGNTFTQQSRNNKGEYHILPGIHHALVYKTVHDNTTQTWGILELQHYMSKQRPHPAYVPPFRVQPRQPLLHRYATDSTWRPIPVYLSIALLNEILQWICMVGLDPITWEEGTGHICISSRDGKVVVLDIGKCTPTKETISILDQKAINIHLFLASPKTSQACAVISASRIISLHNDEIRMTLFSEFEGMLYCPVVPGGFAEQ</sequence>
<gene>
    <name evidence="1" type="ORF">ARMGADRAFT_1089215</name>
</gene>
<dbReference type="InParanoid" id="A0A2H3CWM5"/>
<dbReference type="OrthoDB" id="3219396at2759"/>
<reference evidence="2" key="1">
    <citation type="journal article" date="2017" name="Nat. Ecol. Evol.">
        <title>Genome expansion and lineage-specific genetic innovations in the forest pathogenic fungi Armillaria.</title>
        <authorList>
            <person name="Sipos G."/>
            <person name="Prasanna A.N."/>
            <person name="Walter M.C."/>
            <person name="O'Connor E."/>
            <person name="Balint B."/>
            <person name="Krizsan K."/>
            <person name="Kiss B."/>
            <person name="Hess J."/>
            <person name="Varga T."/>
            <person name="Slot J."/>
            <person name="Riley R."/>
            <person name="Boka B."/>
            <person name="Rigling D."/>
            <person name="Barry K."/>
            <person name="Lee J."/>
            <person name="Mihaltcheva S."/>
            <person name="LaButti K."/>
            <person name="Lipzen A."/>
            <person name="Waldron R."/>
            <person name="Moloney N.M."/>
            <person name="Sperisen C."/>
            <person name="Kredics L."/>
            <person name="Vagvoelgyi C."/>
            <person name="Patrignani A."/>
            <person name="Fitzpatrick D."/>
            <person name="Nagy I."/>
            <person name="Doyle S."/>
            <person name="Anderson J.B."/>
            <person name="Grigoriev I.V."/>
            <person name="Gueldener U."/>
            <person name="Muensterkoetter M."/>
            <person name="Nagy L.G."/>
        </authorList>
    </citation>
    <scope>NUCLEOTIDE SEQUENCE [LARGE SCALE GENOMIC DNA]</scope>
    <source>
        <strain evidence="2">Ar21-2</strain>
    </source>
</reference>
<dbReference type="AlphaFoldDB" id="A0A2H3CWM5"/>
<protein>
    <submittedName>
        <fullName evidence="1">Uncharacterized protein</fullName>
    </submittedName>
</protein>
<keyword evidence="2" id="KW-1185">Reference proteome</keyword>